<proteinExistence type="predicted"/>
<evidence type="ECO:0000313" key="1">
    <source>
        <dbReference type="Proteomes" id="UP000515150"/>
    </source>
</evidence>
<gene>
    <name evidence="2 3" type="primary">LOC114866492</name>
</gene>
<dbReference type="InParanoid" id="A0A6P7P384"/>
<dbReference type="Gene3D" id="1.25.40.10">
    <property type="entry name" value="Tetratricopeptide repeat domain"/>
    <property type="match status" value="1"/>
</dbReference>
<protein>
    <submittedName>
        <fullName evidence="2 3">Sterile alpha motif domain-containing protein 9-like</fullName>
    </submittedName>
</protein>
<reference evidence="2 3" key="1">
    <citation type="submission" date="2025-04" db="UniProtKB">
        <authorList>
            <consortium name="RefSeq"/>
        </authorList>
    </citation>
    <scope>IDENTIFICATION</scope>
</reference>
<dbReference type="Proteomes" id="UP000515150">
    <property type="component" value="Chromosome 12"/>
</dbReference>
<dbReference type="OrthoDB" id="2337140at2759"/>
<evidence type="ECO:0000313" key="2">
    <source>
        <dbReference type="RefSeq" id="XP_029024124.1"/>
    </source>
</evidence>
<dbReference type="PANTHER" id="PTHR16155:SF3">
    <property type="entry name" value="STERILE ALPHA MOTIF DOMAIN-CONTAINING PROTEIN 9-LIKE"/>
    <property type="match status" value="1"/>
</dbReference>
<dbReference type="InterPro" id="IPR011990">
    <property type="entry name" value="TPR-like_helical_dom_sf"/>
</dbReference>
<sequence length="1410" mass="163906">MASGSEPSLNNSFREDCTPRPFDQDVLNFKYIKHQVLQPESGALDLISPCHEFKSFVTAATLDRKRLQAKFAKEVLKFASGCMNIRSNGTIHFGVMDSRKDGRYVHGEIIGIPVKEKDIYVDALDDIERCFSHDKEHVRQCVRPPKFIEVRDQEMTERKYVVEVDIVPLISIVKNKVYAVCLPNFKEAKNRLEYDNEEVFRRVGSKTERVTDLSHFHSRVQDRDAQREEAERNRFSPSEICQDLGRKLKMLMTEGKKFIENDKWFILITNGVQPEDLSNTDWLLNMNLFCVFDFDPDSKISGFCSKYLQHRAPNMHFLHSYRKPSDMSANDFTHQLHLFEQTSWIFCNGRSDFNANDSACDEMTWIKKKITFLRECVSLICKQILPQGTFQVIFLLTSPIEKPILHTFNEFFTDMEGHEDIICICESQENFQKWKSFAELTCGEDVVTDKSVVGMKMSHINATVQQIQIVKACARKHLPVFMKGTCLLETQKEEQMYSLEILTVDHCDETSEEFIEENKTSIEGQFYHGGRVTWLNLWLAEHRHVLEVIERDAYRDVSQRLNDTLKWNTNQTPVHTINIYHHPGSGGSTVARQLLWNNRKDLRCAVVKPSYTTAEVAQHAVKLREYEEKDSQSCVPVLLLIEDLDKEYLDDLRHELENAMRVKRVKYGTLSFVLLSCRRSHNPEKKCKESPLQNVAVTHKLSDEEKRMFAGILEKLEVKHDPEFILTFVLMTKEFNEEYVQKFVMHLLQDIDRHSVVTRLIHYVALLNTYVPDSFISRSHCEAYLTLTIHMERFRQYKFERSLSDQAKLVFLHIRDKRTQVDSIKIINPHVAKEILKQLLGDQQTQSRLAMDLLCEKAFFEHRFGREEYLSFLRALFIRRSKINKGDECDSLFSPLIEHVLENGKSPDKAIELLKKAFERFNKDPFFAQQLARLHYTYEKFEEAKYWAETATKQQPNNSYFLHTRGQVYRKWFQAKCEALETIPKTAQNTADAVETALKALECFQECERAAKEEMESVNSSGYFSEVETGCSLLKLISSLEVFENKTIGHSECMKYLLTDYIPEEVRDAWEPFHGRLKRLNNTMQDALEWISEDLSFFQTDIGDEDETKSIEVKIKNPLTWLPKKTSEYGKYFSEAQSTALQCGQSTLDKLTPFQKRMMIYHYGGGNVTSILSKLTDQKDAVAVLENILDLYPKNPMNARLDQRDIVNYIMTNITLNSLAPQSQKVTSVKQLQTLCGQFPSDKRKCSANALFLLTLLFWPEDHDTDCEREKKYGIVQSAVEHLDKGYWTKMKDVPQRKRRIYTHFFLGNGKGLNRFVHKKTFEKDTKGVSVFERRLKWLSGEAWKMPKIAAMLKPVSGWTEDKVVYLQGPQKKFSILPLNVSSVPHNENITFYLGFTFRGPVACNVMVKN</sequence>
<name>A0A6P7P384_BETSP</name>
<dbReference type="GO" id="GO:0005737">
    <property type="term" value="C:cytoplasm"/>
    <property type="evidence" value="ECO:0007669"/>
    <property type="project" value="TreeGrafter"/>
</dbReference>
<keyword evidence="1" id="KW-1185">Reference proteome</keyword>
<dbReference type="RefSeq" id="XP_029024124.1">
    <property type="nucleotide sequence ID" value="XM_029168291.3"/>
</dbReference>
<dbReference type="SUPFAM" id="SSF48452">
    <property type="entry name" value="TPR-like"/>
    <property type="match status" value="1"/>
</dbReference>
<dbReference type="GeneTree" id="ENSGT00390000013973"/>
<dbReference type="GeneID" id="114866492"/>
<dbReference type="RefSeq" id="XP_055369366.1">
    <property type="nucleotide sequence ID" value="XM_055513391.1"/>
</dbReference>
<dbReference type="PANTHER" id="PTHR16155">
    <property type="entry name" value="DED DOMAIN-CONTAINING PROTEIN"/>
    <property type="match status" value="1"/>
</dbReference>
<organism evidence="1 2">
    <name type="scientific">Betta splendens</name>
    <name type="common">Siamese fighting fish</name>
    <dbReference type="NCBI Taxonomy" id="158456"/>
    <lineage>
        <taxon>Eukaryota</taxon>
        <taxon>Metazoa</taxon>
        <taxon>Chordata</taxon>
        <taxon>Craniata</taxon>
        <taxon>Vertebrata</taxon>
        <taxon>Euteleostomi</taxon>
        <taxon>Actinopterygii</taxon>
        <taxon>Neopterygii</taxon>
        <taxon>Teleostei</taxon>
        <taxon>Neoteleostei</taxon>
        <taxon>Acanthomorphata</taxon>
        <taxon>Anabantaria</taxon>
        <taxon>Anabantiformes</taxon>
        <taxon>Anabantoidei</taxon>
        <taxon>Osphronemidae</taxon>
        <taxon>Betta</taxon>
    </lineage>
</organism>
<accession>A0A6P7P384</accession>
<evidence type="ECO:0000313" key="3">
    <source>
        <dbReference type="RefSeq" id="XP_055369366.1"/>
    </source>
</evidence>
<dbReference type="KEGG" id="bspl:114866492"/>